<evidence type="ECO:0000313" key="2">
    <source>
        <dbReference type="EMBL" id="EPQ04894.1"/>
    </source>
</evidence>
<dbReference type="AlphaFoldDB" id="S7ML55"/>
<name>S7ML55_MYOBR</name>
<reference evidence="2 3" key="1">
    <citation type="journal article" date="2013" name="Nat. Commun.">
        <title>Genome analysis reveals insights into physiology and longevity of the Brandt's bat Myotis brandtii.</title>
        <authorList>
            <person name="Seim I."/>
            <person name="Fang X."/>
            <person name="Xiong Z."/>
            <person name="Lobanov A.V."/>
            <person name="Huang Z."/>
            <person name="Ma S."/>
            <person name="Feng Y."/>
            <person name="Turanov A.A."/>
            <person name="Zhu Y."/>
            <person name="Lenz T.L."/>
            <person name="Gerashchenko M.V."/>
            <person name="Fan D."/>
            <person name="Hee Yim S."/>
            <person name="Yao X."/>
            <person name="Jordan D."/>
            <person name="Xiong Y."/>
            <person name="Ma Y."/>
            <person name="Lyapunov A.N."/>
            <person name="Chen G."/>
            <person name="Kulakova O.I."/>
            <person name="Sun Y."/>
            <person name="Lee S.G."/>
            <person name="Bronson R.T."/>
            <person name="Moskalev A.A."/>
            <person name="Sunyaev S.R."/>
            <person name="Zhang G."/>
            <person name="Krogh A."/>
            <person name="Wang J."/>
            <person name="Gladyshev V.N."/>
        </authorList>
    </citation>
    <scope>NUCLEOTIDE SEQUENCE [LARGE SCALE GENOMIC DNA]</scope>
</reference>
<accession>S7ML55</accession>
<evidence type="ECO:0000313" key="3">
    <source>
        <dbReference type="Proteomes" id="UP000052978"/>
    </source>
</evidence>
<keyword evidence="3" id="KW-1185">Reference proteome</keyword>
<feature type="compositionally biased region" description="Low complexity" evidence="1">
    <location>
        <begin position="41"/>
        <end position="53"/>
    </location>
</feature>
<feature type="region of interest" description="Disordered" evidence="1">
    <location>
        <begin position="1"/>
        <end position="82"/>
    </location>
</feature>
<protein>
    <submittedName>
        <fullName evidence="2">Uncharacterized protein</fullName>
    </submittedName>
</protein>
<dbReference type="Proteomes" id="UP000052978">
    <property type="component" value="Unassembled WGS sequence"/>
</dbReference>
<gene>
    <name evidence="2" type="ORF">D623_10020400</name>
</gene>
<organism evidence="2 3">
    <name type="scientific">Myotis brandtii</name>
    <name type="common">Brandt's bat</name>
    <dbReference type="NCBI Taxonomy" id="109478"/>
    <lineage>
        <taxon>Eukaryota</taxon>
        <taxon>Metazoa</taxon>
        <taxon>Chordata</taxon>
        <taxon>Craniata</taxon>
        <taxon>Vertebrata</taxon>
        <taxon>Euteleostomi</taxon>
        <taxon>Mammalia</taxon>
        <taxon>Eutheria</taxon>
        <taxon>Laurasiatheria</taxon>
        <taxon>Chiroptera</taxon>
        <taxon>Yangochiroptera</taxon>
        <taxon>Vespertilionidae</taxon>
        <taxon>Myotis</taxon>
    </lineage>
</organism>
<evidence type="ECO:0000256" key="1">
    <source>
        <dbReference type="SAM" id="MobiDB-lite"/>
    </source>
</evidence>
<sequence>MVKREFYQMSKGPIGTSTPKRRPKAAKGSFSHCGVSLRGFSPPAMSAPSPQARAGKKERSSPCIPDWAAAHEGPRGAPAGTRASLPMSELQKASWGWVGEHVHASAPQYPRLQVPRSTTSPSQGVIAAAVATARLSKVAVRAGGGAAAAGAGAPTVRGNLDLGALPSECPKGRIGCGEAASALAHDSAGRRRLRVEERELEQELEQQEEKSSESPLAACSALLLRCRVI</sequence>
<proteinExistence type="predicted"/>
<dbReference type="EMBL" id="KE161682">
    <property type="protein sequence ID" value="EPQ04894.1"/>
    <property type="molecule type" value="Genomic_DNA"/>
</dbReference>